<dbReference type="PANTHER" id="PTHR43283">
    <property type="entry name" value="BETA-LACTAMASE-RELATED"/>
    <property type="match status" value="1"/>
</dbReference>
<dbReference type="InterPro" id="IPR012338">
    <property type="entry name" value="Beta-lactam/transpept-like"/>
</dbReference>
<feature type="signal peptide" evidence="2">
    <location>
        <begin position="1"/>
        <end position="22"/>
    </location>
</feature>
<keyword evidence="2" id="KW-0732">Signal</keyword>
<reference evidence="4" key="1">
    <citation type="submission" date="2021-02" db="EMBL/GenBank/DDBJ databases">
        <title>Skermanella TT6 skin isolate.</title>
        <authorList>
            <person name="Lee K."/>
            <person name="Ganzorig M."/>
        </authorList>
    </citation>
    <scope>NUCLEOTIDE SEQUENCE</scope>
    <source>
        <strain evidence="4">TT6</strain>
    </source>
</reference>
<feature type="chain" id="PRO_5047152220" evidence="2">
    <location>
        <begin position="23"/>
        <end position="235"/>
    </location>
</feature>
<organism evidence="4 5">
    <name type="scientific">Skermanella cutis</name>
    <dbReference type="NCBI Taxonomy" id="2775420"/>
    <lineage>
        <taxon>Bacteria</taxon>
        <taxon>Pseudomonadati</taxon>
        <taxon>Pseudomonadota</taxon>
        <taxon>Alphaproteobacteria</taxon>
        <taxon>Rhodospirillales</taxon>
        <taxon>Azospirillaceae</taxon>
        <taxon>Skermanella</taxon>
    </lineage>
</organism>
<evidence type="ECO:0000259" key="3">
    <source>
        <dbReference type="Pfam" id="PF00144"/>
    </source>
</evidence>
<dbReference type="InterPro" id="IPR001466">
    <property type="entry name" value="Beta-lactam-related"/>
</dbReference>
<keyword evidence="5" id="KW-1185">Reference proteome</keyword>
<dbReference type="EMBL" id="CP067420">
    <property type="protein sequence ID" value="QQP90125.1"/>
    <property type="molecule type" value="Genomic_DNA"/>
</dbReference>
<evidence type="ECO:0000313" key="4">
    <source>
        <dbReference type="EMBL" id="QQP90125.1"/>
    </source>
</evidence>
<feature type="region of interest" description="Disordered" evidence="1">
    <location>
        <begin position="213"/>
        <end position="235"/>
    </location>
</feature>
<protein>
    <submittedName>
        <fullName evidence="4">Beta-lactamase family protein</fullName>
    </submittedName>
</protein>
<evidence type="ECO:0000313" key="5">
    <source>
        <dbReference type="Proteomes" id="UP000595197"/>
    </source>
</evidence>
<name>A0ABX7B8N9_9PROT</name>
<dbReference type="SUPFAM" id="SSF56601">
    <property type="entry name" value="beta-lactamase/transpeptidase-like"/>
    <property type="match status" value="1"/>
</dbReference>
<evidence type="ECO:0000256" key="1">
    <source>
        <dbReference type="SAM" id="MobiDB-lite"/>
    </source>
</evidence>
<feature type="domain" description="Beta-lactamase-related" evidence="3">
    <location>
        <begin position="44"/>
        <end position="215"/>
    </location>
</feature>
<dbReference type="Proteomes" id="UP000595197">
    <property type="component" value="Chromosome"/>
</dbReference>
<dbReference type="Gene3D" id="3.40.710.10">
    <property type="entry name" value="DD-peptidase/beta-lactamase superfamily"/>
    <property type="match status" value="1"/>
</dbReference>
<gene>
    <name evidence="4" type="ORF">IGS68_02310</name>
</gene>
<dbReference type="RefSeq" id="WP_201077036.1">
    <property type="nucleotide sequence ID" value="NZ_CP067420.1"/>
</dbReference>
<sequence length="235" mass="24662">MLRELLVSAILLGSAIAAPALAEGPGSDSKHQSRSFPAARLHQVDRALEEAVAKGLLPGAVVLIAWDGEIVHHEAVGTLDAAAAAMPKDAIFRIGSMTKPVVTAAAMVMVEQGRLGLHEPVTRYVPEFAGLRVQTRSTDAAGNAILGTAPPARPISIHDLMRHTSGFTYSFTGPATDPIRKAYLDQGIEQIEADLPADEMVRRLAGTASAWASRSARRTACPPPRAARATPPGSA</sequence>
<dbReference type="Pfam" id="PF00144">
    <property type="entry name" value="Beta-lactamase"/>
    <property type="match status" value="1"/>
</dbReference>
<dbReference type="InterPro" id="IPR050789">
    <property type="entry name" value="Diverse_Enzym_Activities"/>
</dbReference>
<proteinExistence type="predicted"/>
<dbReference type="PANTHER" id="PTHR43283:SF3">
    <property type="entry name" value="BETA-LACTAMASE FAMILY PROTEIN (AFU_ORTHOLOGUE AFUA_5G07500)"/>
    <property type="match status" value="1"/>
</dbReference>
<accession>A0ABX7B8N9</accession>
<evidence type="ECO:0000256" key="2">
    <source>
        <dbReference type="SAM" id="SignalP"/>
    </source>
</evidence>